<protein>
    <submittedName>
        <fullName evidence="6">LysR family transcriptional regulator</fullName>
    </submittedName>
</protein>
<reference evidence="6 7" key="1">
    <citation type="submission" date="2022-08" db="EMBL/GenBank/DDBJ databases">
        <title>Reclassification of Massilia species as members of the genera Telluria, Duganella, Pseudoduganella, Mokoshia gen. nov. and Zemynaea gen. nov. using orthogonal and non-orthogonal genome-based approaches.</title>
        <authorList>
            <person name="Bowman J.P."/>
        </authorList>
    </citation>
    <scope>NUCLEOTIDE SEQUENCE [LARGE SCALE GENOMIC DNA]</scope>
    <source>
        <strain evidence="6 7">JCM 31607</strain>
    </source>
</reference>
<dbReference type="Proteomes" id="UP001205861">
    <property type="component" value="Unassembled WGS sequence"/>
</dbReference>
<dbReference type="Pfam" id="PF00126">
    <property type="entry name" value="HTH_1"/>
    <property type="match status" value="1"/>
</dbReference>
<evidence type="ECO:0000256" key="2">
    <source>
        <dbReference type="ARBA" id="ARBA00023015"/>
    </source>
</evidence>
<sequence>MASIRTFKTFLAVAKYGTFAAAGKEIGLTPAAVGLQIRALEEELNQVLFDRGPRSVVLNTAGRKAVPQVEELLVRFEALANAEESGELSGRVMMGALVSTLMGSFADALWRLKREHPRLKIQLFVGLSSDFAYQVEHGELDAAIVTKPPRALASTLLWTPLYNEPMVLIVPRRPHFKLPALPLDILQQAPFVRFDRDTWTGLLVKDVLSQVGVTTRDELELNSVEAMIEIVRQGFGVSIVPQLANVQWDKDKALRVIPLPGVTTERCVGLLERTRHSRMAFTEAVKECFPDAKAAVAKRG</sequence>
<dbReference type="InterPro" id="IPR000847">
    <property type="entry name" value="LysR_HTH_N"/>
</dbReference>
<accession>A0ABT2BML0</accession>
<keyword evidence="4" id="KW-0804">Transcription</keyword>
<dbReference type="InterPro" id="IPR036390">
    <property type="entry name" value="WH_DNA-bd_sf"/>
</dbReference>
<dbReference type="EMBL" id="JANUGV010000003">
    <property type="protein sequence ID" value="MCS0609108.1"/>
    <property type="molecule type" value="Genomic_DNA"/>
</dbReference>
<dbReference type="InterPro" id="IPR036388">
    <property type="entry name" value="WH-like_DNA-bd_sf"/>
</dbReference>
<dbReference type="InterPro" id="IPR005119">
    <property type="entry name" value="LysR_subst-bd"/>
</dbReference>
<dbReference type="InterPro" id="IPR050950">
    <property type="entry name" value="HTH-type_LysR_regulators"/>
</dbReference>
<dbReference type="PANTHER" id="PTHR30419">
    <property type="entry name" value="HTH-TYPE TRANSCRIPTIONAL REGULATOR YBHD"/>
    <property type="match status" value="1"/>
</dbReference>
<keyword evidence="7" id="KW-1185">Reference proteome</keyword>
<dbReference type="PROSITE" id="PS50931">
    <property type="entry name" value="HTH_LYSR"/>
    <property type="match status" value="1"/>
</dbReference>
<comment type="similarity">
    <text evidence="1">Belongs to the LysR transcriptional regulatory family.</text>
</comment>
<keyword evidence="2" id="KW-0805">Transcription regulation</keyword>
<dbReference type="SUPFAM" id="SSF53850">
    <property type="entry name" value="Periplasmic binding protein-like II"/>
    <property type="match status" value="1"/>
</dbReference>
<dbReference type="SUPFAM" id="SSF46785">
    <property type="entry name" value="Winged helix' DNA-binding domain"/>
    <property type="match status" value="1"/>
</dbReference>
<proteinExistence type="inferred from homology"/>
<evidence type="ECO:0000256" key="4">
    <source>
        <dbReference type="ARBA" id="ARBA00023163"/>
    </source>
</evidence>
<organism evidence="6 7">
    <name type="scientific">Massilia solisilvae</name>
    <dbReference type="NCBI Taxonomy" id="1811225"/>
    <lineage>
        <taxon>Bacteria</taxon>
        <taxon>Pseudomonadati</taxon>
        <taxon>Pseudomonadota</taxon>
        <taxon>Betaproteobacteria</taxon>
        <taxon>Burkholderiales</taxon>
        <taxon>Oxalobacteraceae</taxon>
        <taxon>Telluria group</taxon>
        <taxon>Massilia</taxon>
    </lineage>
</organism>
<dbReference type="RefSeq" id="WP_258856780.1">
    <property type="nucleotide sequence ID" value="NZ_JANUGV010000003.1"/>
</dbReference>
<evidence type="ECO:0000313" key="6">
    <source>
        <dbReference type="EMBL" id="MCS0609108.1"/>
    </source>
</evidence>
<dbReference type="Pfam" id="PF03466">
    <property type="entry name" value="LysR_substrate"/>
    <property type="match status" value="1"/>
</dbReference>
<keyword evidence="3" id="KW-0238">DNA-binding</keyword>
<dbReference type="Gene3D" id="1.10.10.10">
    <property type="entry name" value="Winged helix-like DNA-binding domain superfamily/Winged helix DNA-binding domain"/>
    <property type="match status" value="1"/>
</dbReference>
<evidence type="ECO:0000313" key="7">
    <source>
        <dbReference type="Proteomes" id="UP001205861"/>
    </source>
</evidence>
<evidence type="ECO:0000256" key="1">
    <source>
        <dbReference type="ARBA" id="ARBA00009437"/>
    </source>
</evidence>
<evidence type="ECO:0000259" key="5">
    <source>
        <dbReference type="PROSITE" id="PS50931"/>
    </source>
</evidence>
<gene>
    <name evidence="6" type="ORF">NX773_13130</name>
</gene>
<comment type="caution">
    <text evidence="6">The sequence shown here is derived from an EMBL/GenBank/DDBJ whole genome shotgun (WGS) entry which is preliminary data.</text>
</comment>
<name>A0ABT2BML0_9BURK</name>
<feature type="domain" description="HTH lysR-type" evidence="5">
    <location>
        <begin position="1"/>
        <end position="59"/>
    </location>
</feature>
<evidence type="ECO:0000256" key="3">
    <source>
        <dbReference type="ARBA" id="ARBA00023125"/>
    </source>
</evidence>
<dbReference type="Gene3D" id="3.40.190.10">
    <property type="entry name" value="Periplasmic binding protein-like II"/>
    <property type="match status" value="2"/>
</dbReference>